<dbReference type="HOGENOM" id="CLU_3184178_0_0_9"/>
<protein>
    <recommendedName>
        <fullName evidence="4">Cytochrome c oxidase subunit 2A</fullName>
    </recommendedName>
</protein>
<dbReference type="STRING" id="796606.BMMGA3_08955"/>
<dbReference type="RefSeq" id="WP_185762544.1">
    <property type="nucleotide sequence ID" value="NZ_CP007739.1"/>
</dbReference>
<sequence length="46" mass="5266">MDNRTEDKEAAAYDESLKGTFVSVFFIGAAILLSWLIIFYLYTDKV</sequence>
<evidence type="ECO:0000313" key="3">
    <source>
        <dbReference type="Proteomes" id="UP000027602"/>
    </source>
</evidence>
<proteinExistence type="predicted"/>
<dbReference type="Proteomes" id="UP000027602">
    <property type="component" value="Chromosome"/>
</dbReference>
<dbReference type="EMBL" id="CP007739">
    <property type="protein sequence ID" value="AIE60191.1"/>
    <property type="molecule type" value="Genomic_DNA"/>
</dbReference>
<accession>A0A068LR19</accession>
<dbReference type="eggNOG" id="ENOG502ZK4E">
    <property type="taxonomic scope" value="Bacteria"/>
</dbReference>
<keyword evidence="3" id="KW-1185">Reference proteome</keyword>
<name>A0A068LR19_BACMM</name>
<keyword evidence="1" id="KW-0812">Transmembrane</keyword>
<reference evidence="2 3" key="1">
    <citation type="journal article" date="2015" name="BMC Genomics">
        <title>Transcriptome analysis of thermophilic methylotrophic Bacillus methanolicus MGA3 using RNA-sequencing provides detailed insights into its previously uncharted transcriptional landscape.</title>
        <authorList>
            <person name="Irla M."/>
            <person name="Neshat A."/>
            <person name="Brautaset T."/>
            <person name="Ruckert C."/>
            <person name="Kalinowski J."/>
            <person name="Wendisch V.F."/>
        </authorList>
    </citation>
    <scope>NUCLEOTIDE SEQUENCE [LARGE SCALE GENOMIC DNA]</scope>
    <source>
        <strain evidence="3">MGA3 / ATCC 53907</strain>
    </source>
</reference>
<evidence type="ECO:0000313" key="2">
    <source>
        <dbReference type="EMBL" id="AIE60191.1"/>
    </source>
</evidence>
<keyword evidence="1" id="KW-1133">Transmembrane helix</keyword>
<gene>
    <name evidence="2" type="ORF">BMMGA3_08955</name>
</gene>
<keyword evidence="1" id="KW-0472">Membrane</keyword>
<organism evidence="2 3">
    <name type="scientific">Bacillus methanolicus (strain MGA3 / ATCC 53907)</name>
    <dbReference type="NCBI Taxonomy" id="796606"/>
    <lineage>
        <taxon>Bacteria</taxon>
        <taxon>Bacillati</taxon>
        <taxon>Bacillota</taxon>
        <taxon>Bacilli</taxon>
        <taxon>Bacillales</taxon>
        <taxon>Bacillaceae</taxon>
        <taxon>Bacillus</taxon>
    </lineage>
</organism>
<evidence type="ECO:0000256" key="1">
    <source>
        <dbReference type="SAM" id="Phobius"/>
    </source>
</evidence>
<evidence type="ECO:0008006" key="4">
    <source>
        <dbReference type="Google" id="ProtNLM"/>
    </source>
</evidence>
<dbReference type="AlphaFoldDB" id="A0A068LR19"/>
<dbReference type="KEGG" id="bmet:BMMGA3_08955"/>
<feature type="transmembrane region" description="Helical" evidence="1">
    <location>
        <begin position="20"/>
        <end position="42"/>
    </location>
</feature>